<evidence type="ECO:0000313" key="1">
    <source>
        <dbReference type="EMBL" id="MBP1907675.1"/>
    </source>
</evidence>
<dbReference type="Gene3D" id="3.30.1240.10">
    <property type="match status" value="1"/>
</dbReference>
<comment type="caution">
    <text evidence="1">The sequence shown here is derived from an EMBL/GenBank/DDBJ whole genome shotgun (WGS) entry which is preliminary data.</text>
</comment>
<dbReference type="InterPro" id="IPR006379">
    <property type="entry name" value="HAD-SF_hydro_IIB"/>
</dbReference>
<dbReference type="NCBIfam" id="TIGR00099">
    <property type="entry name" value="Cof-subfamily"/>
    <property type="match status" value="1"/>
</dbReference>
<name>A0ABS4FYR3_9BACL</name>
<dbReference type="EMBL" id="JAGGKG010000031">
    <property type="protein sequence ID" value="MBP1907675.1"/>
    <property type="molecule type" value="Genomic_DNA"/>
</dbReference>
<dbReference type="SFLD" id="SFLDG01140">
    <property type="entry name" value="C2.B:_Phosphomannomutase_and_P"/>
    <property type="match status" value="1"/>
</dbReference>
<dbReference type="InterPro" id="IPR036412">
    <property type="entry name" value="HAD-like_sf"/>
</dbReference>
<dbReference type="RefSeq" id="WP_210091251.1">
    <property type="nucleotide sequence ID" value="NZ_JAGGKG010000031.1"/>
</dbReference>
<dbReference type="InterPro" id="IPR023214">
    <property type="entry name" value="HAD_sf"/>
</dbReference>
<dbReference type="Proteomes" id="UP001519272">
    <property type="component" value="Unassembled WGS sequence"/>
</dbReference>
<keyword evidence="2" id="KW-1185">Reference proteome</keyword>
<sequence length="281" mass="31307">MEQKVIFLDVDGTLVLDDGSVPDSARTACIEARKNGHLIFLCTGRSKAELYDFIMEIGFDGIIGAGGGFAEIGGEMLYHHKVADEDVIHMVDYFNAHDIDFYLESNGGLYASRNLIPHLDRLIYGDVENDSFARLKKEQQPHPFIEGLIVGEANLYRSDVNKACFLESATVPFEHIKREFEGKFEVIQCTVPMFGKDSGELMVPDIHKAVAIEKVITHLGIPRENTFGFGDGLNDIEMLEYCGIGVAMGNARPQLKDIADDVTDDIQENGLYNSFKKHKLI</sequence>
<reference evidence="1 2" key="1">
    <citation type="submission" date="2021-03" db="EMBL/GenBank/DDBJ databases">
        <title>Genomic Encyclopedia of Type Strains, Phase IV (KMG-IV): sequencing the most valuable type-strain genomes for metagenomic binning, comparative biology and taxonomic classification.</title>
        <authorList>
            <person name="Goeker M."/>
        </authorList>
    </citation>
    <scope>NUCLEOTIDE SEQUENCE [LARGE SCALE GENOMIC DNA]</scope>
    <source>
        <strain evidence="1 2">DSM 14349</strain>
    </source>
</reference>
<organism evidence="1 2">
    <name type="scientific">Paenibacillus turicensis</name>
    <dbReference type="NCBI Taxonomy" id="160487"/>
    <lineage>
        <taxon>Bacteria</taxon>
        <taxon>Bacillati</taxon>
        <taxon>Bacillota</taxon>
        <taxon>Bacilli</taxon>
        <taxon>Bacillales</taxon>
        <taxon>Paenibacillaceae</taxon>
        <taxon>Paenibacillus</taxon>
    </lineage>
</organism>
<dbReference type="PROSITE" id="PS01228">
    <property type="entry name" value="COF_1"/>
    <property type="match status" value="1"/>
</dbReference>
<dbReference type="SUPFAM" id="SSF56784">
    <property type="entry name" value="HAD-like"/>
    <property type="match status" value="1"/>
</dbReference>
<dbReference type="PANTHER" id="PTHR10000:SF25">
    <property type="entry name" value="PHOSPHATASE YKRA-RELATED"/>
    <property type="match status" value="1"/>
</dbReference>
<dbReference type="Gene3D" id="3.40.50.1000">
    <property type="entry name" value="HAD superfamily/HAD-like"/>
    <property type="match status" value="1"/>
</dbReference>
<dbReference type="PANTHER" id="PTHR10000">
    <property type="entry name" value="PHOSPHOSERINE PHOSPHATASE"/>
    <property type="match status" value="1"/>
</dbReference>
<dbReference type="InterPro" id="IPR000150">
    <property type="entry name" value="Cof"/>
</dbReference>
<gene>
    <name evidence="1" type="ORF">J2Z32_004356</name>
</gene>
<evidence type="ECO:0000313" key="2">
    <source>
        <dbReference type="Proteomes" id="UP001519272"/>
    </source>
</evidence>
<protein>
    <submittedName>
        <fullName evidence="1">Cof subfamily protein (Haloacid dehalogenase superfamily)</fullName>
    </submittedName>
</protein>
<dbReference type="Pfam" id="PF08282">
    <property type="entry name" value="Hydrolase_3"/>
    <property type="match status" value="1"/>
</dbReference>
<accession>A0ABS4FYR3</accession>
<dbReference type="SFLD" id="SFLDS00003">
    <property type="entry name" value="Haloacid_Dehalogenase"/>
    <property type="match status" value="1"/>
</dbReference>
<dbReference type="NCBIfam" id="TIGR01484">
    <property type="entry name" value="HAD-SF-IIB"/>
    <property type="match status" value="1"/>
</dbReference>
<proteinExistence type="predicted"/>